<dbReference type="Pfam" id="PF14543">
    <property type="entry name" value="TAXi_N"/>
    <property type="match status" value="1"/>
</dbReference>
<dbReference type="AlphaFoldDB" id="A0A6J5WTR3"/>
<dbReference type="InterPro" id="IPR032861">
    <property type="entry name" value="TAXi_N"/>
</dbReference>
<protein>
    <recommendedName>
        <fullName evidence="4">Peptidase A1 domain-containing protein</fullName>
    </recommendedName>
</protein>
<dbReference type="InterPro" id="IPR051708">
    <property type="entry name" value="Plant_Aspart_Prot_A1"/>
</dbReference>
<dbReference type="PANTHER" id="PTHR47967">
    <property type="entry name" value="OS07G0603500 PROTEIN-RELATED"/>
    <property type="match status" value="1"/>
</dbReference>
<dbReference type="PROSITE" id="PS51767">
    <property type="entry name" value="PEPTIDASE_A1"/>
    <property type="match status" value="1"/>
</dbReference>
<keyword evidence="6" id="KW-1185">Reference proteome</keyword>
<dbReference type="InterPro" id="IPR033121">
    <property type="entry name" value="PEPTIDASE_A1"/>
</dbReference>
<proteinExistence type="inferred from homology"/>
<keyword evidence="2" id="KW-0645">Protease</keyword>
<dbReference type="InterPro" id="IPR021109">
    <property type="entry name" value="Peptidase_aspartic_dom_sf"/>
</dbReference>
<sequence>MASRRMIKELQIRNIKGCFRDEALLLKPKKELKSPRLDKHFHITLLNNCNGQHSHISLSLHSVINSVANLLSRITMANPGLSIQLIHCDSPESPLYQPNLTQSHRTQKLILLSKAHAMRLTKDLHSKYINNSNANVVRAKIDYQKDSIYMAQVSMGTFRSTPPISYFLDVDTGSGIIWIQCQECRNPGHHCFYQRQPLFPSLESLSYKTCL</sequence>
<comment type="similarity">
    <text evidence="1">Belongs to the peptidase A1 family.</text>
</comment>
<dbReference type="Gene3D" id="2.40.70.10">
    <property type="entry name" value="Acid Proteases"/>
    <property type="match status" value="1"/>
</dbReference>
<dbReference type="EMBL" id="CAEKKB010000003">
    <property type="protein sequence ID" value="CAB4304869.1"/>
    <property type="molecule type" value="Genomic_DNA"/>
</dbReference>
<evidence type="ECO:0000256" key="1">
    <source>
        <dbReference type="ARBA" id="ARBA00007447"/>
    </source>
</evidence>
<name>A0A6J5WTR3_PRUAR</name>
<dbReference type="SUPFAM" id="SSF50630">
    <property type="entry name" value="Acid proteases"/>
    <property type="match status" value="1"/>
</dbReference>
<keyword evidence="3" id="KW-0378">Hydrolase</keyword>
<dbReference type="PANTHER" id="PTHR47967:SF125">
    <property type="entry name" value="PEPTIDASE A1 DOMAIN-CONTAINING PROTEIN"/>
    <property type="match status" value="1"/>
</dbReference>
<evidence type="ECO:0000256" key="3">
    <source>
        <dbReference type="ARBA" id="ARBA00022801"/>
    </source>
</evidence>
<evidence type="ECO:0000256" key="2">
    <source>
        <dbReference type="ARBA" id="ARBA00022670"/>
    </source>
</evidence>
<reference evidence="6" key="1">
    <citation type="journal article" date="2020" name="Genome Biol.">
        <title>Gamete binning: chromosome-level and haplotype-resolved genome assembly enabled by high-throughput single-cell sequencing of gamete genomes.</title>
        <authorList>
            <person name="Campoy J.A."/>
            <person name="Sun H."/>
            <person name="Goel M."/>
            <person name="Jiao W.-B."/>
            <person name="Folz-Donahue K."/>
            <person name="Wang N."/>
            <person name="Rubio M."/>
            <person name="Liu C."/>
            <person name="Kukat C."/>
            <person name="Ruiz D."/>
            <person name="Huettel B."/>
            <person name="Schneeberger K."/>
        </authorList>
    </citation>
    <scope>NUCLEOTIDE SEQUENCE [LARGE SCALE GENOMIC DNA]</scope>
    <source>
        <strain evidence="6">cv. Rojo Pasion</strain>
    </source>
</reference>
<evidence type="ECO:0000313" key="6">
    <source>
        <dbReference type="Proteomes" id="UP000507245"/>
    </source>
</evidence>
<organism evidence="5 6">
    <name type="scientific">Prunus armeniaca</name>
    <name type="common">Apricot</name>
    <name type="synonym">Armeniaca vulgaris</name>
    <dbReference type="NCBI Taxonomy" id="36596"/>
    <lineage>
        <taxon>Eukaryota</taxon>
        <taxon>Viridiplantae</taxon>
        <taxon>Streptophyta</taxon>
        <taxon>Embryophyta</taxon>
        <taxon>Tracheophyta</taxon>
        <taxon>Spermatophyta</taxon>
        <taxon>Magnoliopsida</taxon>
        <taxon>eudicotyledons</taxon>
        <taxon>Gunneridae</taxon>
        <taxon>Pentapetalae</taxon>
        <taxon>rosids</taxon>
        <taxon>fabids</taxon>
        <taxon>Rosales</taxon>
        <taxon>Rosaceae</taxon>
        <taxon>Amygdaloideae</taxon>
        <taxon>Amygdaleae</taxon>
        <taxon>Prunus</taxon>
    </lineage>
</organism>
<gene>
    <name evidence="5" type="ORF">ORAREDHAP_LOCUS22648</name>
</gene>
<accession>A0A6J5WTR3</accession>
<feature type="domain" description="Peptidase A1" evidence="4">
    <location>
        <begin position="149"/>
        <end position="211"/>
    </location>
</feature>
<dbReference type="Proteomes" id="UP000507245">
    <property type="component" value="Unassembled WGS sequence"/>
</dbReference>
<dbReference type="GO" id="GO:0006508">
    <property type="term" value="P:proteolysis"/>
    <property type="evidence" value="ECO:0007669"/>
    <property type="project" value="UniProtKB-KW"/>
</dbReference>
<evidence type="ECO:0000313" key="5">
    <source>
        <dbReference type="EMBL" id="CAB4304869.1"/>
    </source>
</evidence>
<dbReference type="GO" id="GO:0008233">
    <property type="term" value="F:peptidase activity"/>
    <property type="evidence" value="ECO:0007669"/>
    <property type="project" value="UniProtKB-KW"/>
</dbReference>
<evidence type="ECO:0000259" key="4">
    <source>
        <dbReference type="PROSITE" id="PS51767"/>
    </source>
</evidence>
<dbReference type="GO" id="GO:0005576">
    <property type="term" value="C:extracellular region"/>
    <property type="evidence" value="ECO:0007669"/>
    <property type="project" value="TreeGrafter"/>
</dbReference>
<dbReference type="OrthoDB" id="1178515at2759"/>